<sequence>MQIKFKIEDEVSILKGNNYAVYLDSYLEVFHYDEKKETLLFSTTMHSTILIEFSSVLIRLYQTEKKQTLDPFGNASVYSFTKSGRNLYIINFDELSNDIEWEYKYDLIEFIQSYTKELKHYLDSMVAVESDVQKNSSYKLLEEKYILLKNFVN</sequence>
<gene>
    <name evidence="1" type="ORF">C176_10972</name>
</gene>
<dbReference type="RefSeq" id="WP_038184376.1">
    <property type="nucleotide sequence ID" value="NZ_ASQA01000016.1"/>
</dbReference>
<evidence type="ECO:0000313" key="1">
    <source>
        <dbReference type="EMBL" id="ETT85949.1"/>
    </source>
</evidence>
<comment type="caution">
    <text evidence="1">The sequence shown here is derived from an EMBL/GenBank/DDBJ whole genome shotgun (WGS) entry which is preliminary data.</text>
</comment>
<keyword evidence="2" id="KW-1185">Reference proteome</keyword>
<accession>W4F0H2</accession>
<reference evidence="1 2" key="1">
    <citation type="journal article" date="2014" name="BMC Genomics">
        <title>Genomic comparison of sporeforming bacilli isolated from milk.</title>
        <authorList>
            <person name="Moreno Switt A.I."/>
            <person name="Andrus A.D."/>
            <person name="Ranieri M.L."/>
            <person name="Orsi R.H."/>
            <person name="Ivy R."/>
            <person name="den Bakker H.C."/>
            <person name="Martin N.H."/>
            <person name="Wiedmann M."/>
            <person name="Boor K.J."/>
        </authorList>
    </citation>
    <scope>NUCLEOTIDE SEQUENCE [LARGE SCALE GENOMIC DNA]</scope>
    <source>
        <strain evidence="1 2">FSL R5-213</strain>
    </source>
</reference>
<dbReference type="eggNOG" id="ENOG5033H7I">
    <property type="taxonomic scope" value="Bacteria"/>
</dbReference>
<dbReference type="AlphaFoldDB" id="W4F0H2"/>
<dbReference type="Proteomes" id="UP000019062">
    <property type="component" value="Unassembled WGS sequence"/>
</dbReference>
<organism evidence="1 2">
    <name type="scientific">Viridibacillus arenosi FSL R5-213</name>
    <dbReference type="NCBI Taxonomy" id="1227360"/>
    <lineage>
        <taxon>Bacteria</taxon>
        <taxon>Bacillati</taxon>
        <taxon>Bacillota</taxon>
        <taxon>Bacilli</taxon>
        <taxon>Bacillales</taxon>
        <taxon>Caryophanaceae</taxon>
        <taxon>Viridibacillus</taxon>
    </lineage>
</organism>
<protein>
    <submittedName>
        <fullName evidence="1">Uncharacterized protein</fullName>
    </submittedName>
</protein>
<proteinExistence type="predicted"/>
<name>W4F0H2_9BACL</name>
<evidence type="ECO:0000313" key="2">
    <source>
        <dbReference type="Proteomes" id="UP000019062"/>
    </source>
</evidence>
<dbReference type="EMBL" id="ASQA01000016">
    <property type="protein sequence ID" value="ETT85949.1"/>
    <property type="molecule type" value="Genomic_DNA"/>
</dbReference>